<dbReference type="CDD" id="cd10551">
    <property type="entry name" value="PsrB"/>
    <property type="match status" value="1"/>
</dbReference>
<protein>
    <submittedName>
        <fullName evidence="6">4Fe-4S ferredoxin-type, iron-sulphur binding domain protein</fullName>
    </submittedName>
    <submittedName>
        <fullName evidence="7">Tetrathionate reductase subunit B</fullName>
    </submittedName>
</protein>
<dbReference type="Pfam" id="PF13247">
    <property type="entry name" value="Fer4_11"/>
    <property type="match status" value="1"/>
</dbReference>
<evidence type="ECO:0000256" key="2">
    <source>
        <dbReference type="ARBA" id="ARBA00022723"/>
    </source>
</evidence>
<evidence type="ECO:0000313" key="7">
    <source>
        <dbReference type="EMBL" id="CEJ05928.1"/>
    </source>
</evidence>
<dbReference type="PROSITE" id="PS00198">
    <property type="entry name" value="4FE4S_FER_1"/>
    <property type="match status" value="1"/>
</dbReference>
<proteinExistence type="predicted"/>
<evidence type="ECO:0000313" key="8">
    <source>
        <dbReference type="Proteomes" id="UP001071230"/>
    </source>
</evidence>
<evidence type="ECO:0000313" key="6">
    <source>
        <dbReference type="EMBL" id="CAA7602473.1"/>
    </source>
</evidence>
<evidence type="ECO:0000256" key="1">
    <source>
        <dbReference type="ARBA" id="ARBA00022485"/>
    </source>
</evidence>
<organism evidence="6">
    <name type="scientific">Acididesulfobacillus acetoxydans</name>
    <dbReference type="NCBI Taxonomy" id="1561005"/>
    <lineage>
        <taxon>Bacteria</taxon>
        <taxon>Bacillati</taxon>
        <taxon>Bacillota</taxon>
        <taxon>Clostridia</taxon>
        <taxon>Eubacteriales</taxon>
        <taxon>Peptococcaceae</taxon>
        <taxon>Acididesulfobacillus</taxon>
    </lineage>
</organism>
<dbReference type="PANTHER" id="PTHR43177:SF3">
    <property type="entry name" value="PROTEIN NRFC HOMOLOG"/>
    <property type="match status" value="1"/>
</dbReference>
<keyword evidence="8" id="KW-1185">Reference proteome</keyword>
<dbReference type="GO" id="GO:0046872">
    <property type="term" value="F:metal ion binding"/>
    <property type="evidence" value="ECO:0007669"/>
    <property type="project" value="UniProtKB-KW"/>
</dbReference>
<evidence type="ECO:0000256" key="3">
    <source>
        <dbReference type="ARBA" id="ARBA00023004"/>
    </source>
</evidence>
<dbReference type="KEGG" id="aacx:DEACI_3148"/>
<dbReference type="PANTHER" id="PTHR43177">
    <property type="entry name" value="PROTEIN NRFC"/>
    <property type="match status" value="1"/>
</dbReference>
<keyword evidence="3" id="KW-0408">Iron</keyword>
<dbReference type="GO" id="GO:0051539">
    <property type="term" value="F:4 iron, 4 sulfur cluster binding"/>
    <property type="evidence" value="ECO:0007669"/>
    <property type="project" value="UniProtKB-KW"/>
</dbReference>
<keyword evidence="2" id="KW-0479">Metal-binding</keyword>
<reference evidence="6" key="2">
    <citation type="submission" date="2020-01" db="EMBL/GenBank/DDBJ databases">
        <authorList>
            <person name="Hornung B."/>
        </authorList>
    </citation>
    <scope>NUCLEOTIDE SEQUENCE</scope>
    <source>
        <strain evidence="6">PacBioINE</strain>
    </source>
</reference>
<dbReference type="EMBL" id="CDGJ01000005">
    <property type="protein sequence ID" value="CEJ05928.1"/>
    <property type="molecule type" value="Genomic_DNA"/>
</dbReference>
<evidence type="ECO:0000256" key="4">
    <source>
        <dbReference type="ARBA" id="ARBA00023014"/>
    </source>
</evidence>
<evidence type="ECO:0000259" key="5">
    <source>
        <dbReference type="PROSITE" id="PS51379"/>
    </source>
</evidence>
<keyword evidence="1" id="KW-0004">4Fe-4S</keyword>
<feature type="domain" description="4Fe-4S ferredoxin-type" evidence="5">
    <location>
        <begin position="5"/>
        <end position="34"/>
    </location>
</feature>
<sequence>MAKHYAMVIQLKKCLGCQACTVACKFENKVPDGQYRTKSPAIGPSGTYPNVKVFFEKQACQMCQDAPCVKVCPTTASHYNKDGLVLIDSHKCVGCKYCMTACPYDARFINKNTGTADKCTFCYDTRLTKGEKPACVTTCVGGALLFGDANDPQSEVARYMATHRTEVRKAQFGTRPSVHYDYEGVK</sequence>
<accession>A0A8S0VY05</accession>
<dbReference type="Proteomes" id="UP000836597">
    <property type="component" value="Chromosome"/>
</dbReference>
<dbReference type="RefSeq" id="WP_240985834.1">
    <property type="nucleotide sequence ID" value="NZ_CDGJ01000005.1"/>
</dbReference>
<reference evidence="7" key="1">
    <citation type="submission" date="2014-11" db="EMBL/GenBank/DDBJ databases">
        <authorList>
            <person name="Hornung B.V."/>
        </authorList>
    </citation>
    <scope>NUCLEOTIDE SEQUENCE</scope>
    <source>
        <strain evidence="7">INE</strain>
    </source>
</reference>
<dbReference type="SUPFAM" id="SSF54862">
    <property type="entry name" value="4Fe-4S ferredoxins"/>
    <property type="match status" value="1"/>
</dbReference>
<dbReference type="Proteomes" id="UP001071230">
    <property type="component" value="Unassembled WGS sequence"/>
</dbReference>
<dbReference type="InterPro" id="IPR017900">
    <property type="entry name" value="4Fe4S_Fe_S_CS"/>
</dbReference>
<dbReference type="InterPro" id="IPR017896">
    <property type="entry name" value="4Fe4S_Fe-S-bd"/>
</dbReference>
<name>A0A8S0VY05_9FIRM</name>
<feature type="domain" description="4Fe-4S ferredoxin-type" evidence="5">
    <location>
        <begin position="51"/>
        <end position="82"/>
    </location>
</feature>
<dbReference type="EMBL" id="LR746496">
    <property type="protein sequence ID" value="CAA7602473.1"/>
    <property type="molecule type" value="Genomic_DNA"/>
</dbReference>
<dbReference type="PROSITE" id="PS51379">
    <property type="entry name" value="4FE4S_FER_2"/>
    <property type="match status" value="3"/>
</dbReference>
<keyword evidence="4" id="KW-0411">Iron-sulfur</keyword>
<dbReference type="InterPro" id="IPR050954">
    <property type="entry name" value="ET_IronSulfur_Cluster-Binding"/>
</dbReference>
<dbReference type="Gene3D" id="3.30.70.20">
    <property type="match status" value="2"/>
</dbReference>
<feature type="domain" description="4Fe-4S ferredoxin-type" evidence="5">
    <location>
        <begin position="83"/>
        <end position="112"/>
    </location>
</feature>
<gene>
    <name evidence="7" type="ORF">DEACI_0348</name>
    <name evidence="6" type="ORF">DEACI_3148</name>
</gene>
<dbReference type="AlphaFoldDB" id="A0A8S0VY05"/>